<dbReference type="Gene3D" id="1.10.260.130">
    <property type="match status" value="1"/>
</dbReference>
<dbReference type="SUPFAM" id="SSF53474">
    <property type="entry name" value="alpha/beta-Hydrolases"/>
    <property type="match status" value="1"/>
</dbReference>
<dbReference type="Gene3D" id="3.40.50.1820">
    <property type="entry name" value="alpha/beta hydrolase"/>
    <property type="match status" value="1"/>
</dbReference>
<dbReference type="AlphaFoldDB" id="A0A9X2ECZ2"/>
<proteinExistence type="predicted"/>
<dbReference type="Proteomes" id="UP001139157">
    <property type="component" value="Unassembled WGS sequence"/>
</dbReference>
<dbReference type="InterPro" id="IPR005152">
    <property type="entry name" value="Lipase_secreted"/>
</dbReference>
<dbReference type="InterPro" id="IPR029058">
    <property type="entry name" value="AB_hydrolase_fold"/>
</dbReference>
<evidence type="ECO:0000256" key="1">
    <source>
        <dbReference type="ARBA" id="ARBA00022801"/>
    </source>
</evidence>
<gene>
    <name evidence="2" type="ORF">NDR86_34240</name>
</gene>
<evidence type="ECO:0000313" key="3">
    <source>
        <dbReference type="Proteomes" id="UP001139157"/>
    </source>
</evidence>
<sequence length="458" mass="48855">MAVAIAATWSTVLAGAGRAEPTPLPVQPVLPPGVPPAQPQFDPAFYDPPADVIAAKQAGEIIAAREVHLGFEAVLPINVDAWQLSFRSTDHLDRPIAAVTTVMKPRGGDGGQPWNLLSYQFATDTSGPRYCSPSYVLQLGAIPPPLIGSLLVGTEFLLPITAAGAGWVVNMPDFDGPNMAFGAGPLNGRITLDSIRAAENFVPLGLSGVATKVALAGYSGGAIPSGHAAELHPSYAPELDIVGVVEGGIPADLRAMVKLANGNLASGLLLSGILGARREYAELAAYLDQHMSPALKTLDSVKSGLCYLYSLPVLPFLPYEQMFDIADPFHGPVPDRVFDELRMGHAVPRAPMFMFNANPDWVVPIDSVNRLVDYYCSDPEARVVYTRDHFSEHITAEYVAVAQELVWLKDRFDGVPMTAGCEIRDEGSMLLDPASWPAWLQSAGTLLAAATQQPIGQR</sequence>
<protein>
    <submittedName>
        <fullName evidence="2">Lipase family protein</fullName>
    </submittedName>
</protein>
<dbReference type="GO" id="GO:0004806">
    <property type="term" value="F:triacylglycerol lipase activity"/>
    <property type="evidence" value="ECO:0007669"/>
    <property type="project" value="InterPro"/>
</dbReference>
<dbReference type="GO" id="GO:0016042">
    <property type="term" value="P:lipid catabolic process"/>
    <property type="evidence" value="ECO:0007669"/>
    <property type="project" value="InterPro"/>
</dbReference>
<dbReference type="Pfam" id="PF03583">
    <property type="entry name" value="LIP"/>
    <property type="match status" value="1"/>
</dbReference>
<organism evidence="2 3">
    <name type="scientific">Nocardia pulmonis</name>
    <dbReference type="NCBI Taxonomy" id="2951408"/>
    <lineage>
        <taxon>Bacteria</taxon>
        <taxon>Bacillati</taxon>
        <taxon>Actinomycetota</taxon>
        <taxon>Actinomycetes</taxon>
        <taxon>Mycobacteriales</taxon>
        <taxon>Nocardiaceae</taxon>
        <taxon>Nocardia</taxon>
    </lineage>
</organism>
<comment type="caution">
    <text evidence="2">The sequence shown here is derived from an EMBL/GenBank/DDBJ whole genome shotgun (WGS) entry which is preliminary data.</text>
</comment>
<dbReference type="PANTHER" id="PTHR34853:SF5">
    <property type="entry name" value="LIP-DOMAIN-CONTAINING PROTEIN-RELATED"/>
    <property type="match status" value="1"/>
</dbReference>
<dbReference type="RefSeq" id="WP_251918062.1">
    <property type="nucleotide sequence ID" value="NZ_JAMRXG010000023.1"/>
</dbReference>
<keyword evidence="1" id="KW-0378">Hydrolase</keyword>
<keyword evidence="3" id="KW-1185">Reference proteome</keyword>
<accession>A0A9X2ECZ2</accession>
<reference evidence="2" key="1">
    <citation type="submission" date="2022-06" db="EMBL/GenBank/DDBJ databases">
        <title>Novel species in genus nocardia.</title>
        <authorList>
            <person name="Li F."/>
        </authorList>
    </citation>
    <scope>NUCLEOTIDE SEQUENCE</scope>
    <source>
        <strain evidence="2">CDC141</strain>
    </source>
</reference>
<evidence type="ECO:0000313" key="2">
    <source>
        <dbReference type="EMBL" id="MCM6778559.1"/>
    </source>
</evidence>
<name>A0A9X2ECZ2_9NOCA</name>
<dbReference type="PIRSF" id="PIRSF029171">
    <property type="entry name" value="Esterase_LipA"/>
    <property type="match status" value="1"/>
</dbReference>
<dbReference type="EMBL" id="JAMRXG010000023">
    <property type="protein sequence ID" value="MCM6778559.1"/>
    <property type="molecule type" value="Genomic_DNA"/>
</dbReference>
<dbReference type="PANTHER" id="PTHR34853">
    <property type="match status" value="1"/>
</dbReference>